<feature type="domain" description="DUF2134" evidence="2">
    <location>
        <begin position="64"/>
        <end position="144"/>
    </location>
</feature>
<name>A0A509EA66_9HYPH</name>
<evidence type="ECO:0000313" key="4">
    <source>
        <dbReference type="EMBL" id="VUD71107.1"/>
    </source>
</evidence>
<organism evidence="4 5">
    <name type="scientific">Methylobacterium symbioticum</name>
    <dbReference type="NCBI Taxonomy" id="2584084"/>
    <lineage>
        <taxon>Bacteria</taxon>
        <taxon>Pseudomonadati</taxon>
        <taxon>Pseudomonadota</taxon>
        <taxon>Alphaproteobacteria</taxon>
        <taxon>Hyphomicrobiales</taxon>
        <taxon>Methylobacteriaceae</taxon>
        <taxon>Methylobacterium</taxon>
    </lineage>
</organism>
<reference evidence="4 5" key="1">
    <citation type="submission" date="2019-06" db="EMBL/GenBank/DDBJ databases">
        <authorList>
            <person name="Rodrigo-Torres L."/>
            <person name="Arahal R. D."/>
            <person name="Lucena T."/>
        </authorList>
    </citation>
    <scope>NUCLEOTIDE SEQUENCE [LARGE SCALE GENOMIC DNA]</scope>
    <source>
        <strain evidence="4 5">SB0023/3</strain>
    </source>
</reference>
<protein>
    <recommendedName>
        <fullName evidence="6">DUF2134 domain-containing protein</fullName>
    </recommendedName>
</protein>
<dbReference type="OrthoDB" id="7630116at2"/>
<dbReference type="Pfam" id="PF13400">
    <property type="entry name" value="Tad"/>
    <property type="match status" value="1"/>
</dbReference>
<sequence>MRLPRLVRRARRDETGSIVPVTAVAAAALFGFAGLGIDLGMVFLEKRRVQSLADLAALASVRSSNSLEAARRALADNGYGTGAQLSVTPGTYTANRAMPAAVRFVAGPSGANAAHVRLTTSVRTGFSRVIGGPASYAVSGEATAMRADLAAFGLGSRLASLDAGIANALLSRLLGTTITLSILDYRALASLRIDALGFLRAAAPRVGIQTGTYDEVLKASLSALDLTTALAEAADRTSAIAPALAVLNALTAVLSGTGLSVRLAGLLTAGAYGPLPLTRTGEALWVNALDLIAGAAFAANGNNQVGLDLGSAVPGLLRARITMRIGEAWRTSGFVGSGASLNAAQQRALVEIWIPGPALMPSLYLPIYLELAPARATLRKVVCPWTSPGERAVTLDVTTGVAYLAIGGTPASAVDFGLPRPPLVPAPILQAPLLNVTGTASLELGSSTQSVTFGDDDIRAGRPKTVSTNNLIGSLSAGLLANLDLRINGGGLPGILDPRGVVATALGAAAQPIDLLLFSLLTLAGVKVGSTDVSVTGTRCGGAVLVQ</sequence>
<evidence type="ECO:0000313" key="5">
    <source>
        <dbReference type="Proteomes" id="UP000410984"/>
    </source>
</evidence>
<evidence type="ECO:0008006" key="6">
    <source>
        <dbReference type="Google" id="ProtNLM"/>
    </source>
</evidence>
<dbReference type="EMBL" id="CABFPH010000017">
    <property type="protein sequence ID" value="VUD71107.1"/>
    <property type="molecule type" value="Genomic_DNA"/>
</dbReference>
<evidence type="ECO:0000259" key="2">
    <source>
        <dbReference type="Pfam" id="PF09977"/>
    </source>
</evidence>
<feature type="transmembrane region" description="Helical" evidence="1">
    <location>
        <begin position="21"/>
        <end position="44"/>
    </location>
</feature>
<keyword evidence="1" id="KW-0472">Membrane</keyword>
<dbReference type="Pfam" id="PF09977">
    <property type="entry name" value="Tad_C"/>
    <property type="match status" value="1"/>
</dbReference>
<dbReference type="AlphaFoldDB" id="A0A509EA66"/>
<dbReference type="RefSeq" id="WP_142582581.1">
    <property type="nucleotide sequence ID" value="NZ_CABFPH010000017.1"/>
</dbReference>
<dbReference type="Proteomes" id="UP000410984">
    <property type="component" value="Unassembled WGS sequence"/>
</dbReference>
<keyword evidence="1" id="KW-0812">Transmembrane</keyword>
<feature type="domain" description="Putative Flp pilus-assembly TadG-like N-terminal" evidence="3">
    <location>
        <begin position="16"/>
        <end position="61"/>
    </location>
</feature>
<gene>
    <name evidence="4" type="ORF">MET9862_01681</name>
</gene>
<evidence type="ECO:0000256" key="1">
    <source>
        <dbReference type="SAM" id="Phobius"/>
    </source>
</evidence>
<evidence type="ECO:0000259" key="3">
    <source>
        <dbReference type="Pfam" id="PF13400"/>
    </source>
</evidence>
<keyword evidence="1" id="KW-1133">Transmembrane helix</keyword>
<keyword evidence="5" id="KW-1185">Reference proteome</keyword>
<proteinExistence type="predicted"/>
<accession>A0A509EA66</accession>
<dbReference type="InterPro" id="IPR018705">
    <property type="entry name" value="DUF2134_membrane"/>
</dbReference>
<dbReference type="InterPro" id="IPR028087">
    <property type="entry name" value="Tad_N"/>
</dbReference>